<dbReference type="PANTHER" id="PTHR33885:SF3">
    <property type="entry name" value="PHAGE SHOCK PROTEIN C"/>
    <property type="match status" value="1"/>
</dbReference>
<keyword evidence="5 7" id="KW-0472">Membrane</keyword>
<feature type="region of interest" description="Disordered" evidence="6">
    <location>
        <begin position="202"/>
        <end position="236"/>
    </location>
</feature>
<dbReference type="PANTHER" id="PTHR33885">
    <property type="entry name" value="PHAGE SHOCK PROTEIN C"/>
    <property type="match status" value="1"/>
</dbReference>
<dbReference type="EMBL" id="WKKH01000002">
    <property type="protein sequence ID" value="MRX74797.1"/>
    <property type="molecule type" value="Genomic_DNA"/>
</dbReference>
<evidence type="ECO:0000313" key="10">
    <source>
        <dbReference type="EMBL" id="MRX74797.1"/>
    </source>
</evidence>
<keyword evidence="4 7" id="KW-1133">Transmembrane helix</keyword>
<dbReference type="GO" id="GO:0005886">
    <property type="term" value="C:plasma membrane"/>
    <property type="evidence" value="ECO:0007669"/>
    <property type="project" value="UniProtKB-SubCell"/>
</dbReference>
<evidence type="ECO:0000256" key="5">
    <source>
        <dbReference type="ARBA" id="ARBA00023136"/>
    </source>
</evidence>
<dbReference type="AlphaFoldDB" id="A0A7K0FT52"/>
<evidence type="ECO:0000256" key="6">
    <source>
        <dbReference type="SAM" id="MobiDB-lite"/>
    </source>
</evidence>
<dbReference type="Proteomes" id="UP000487757">
    <property type="component" value="Unassembled WGS sequence"/>
</dbReference>
<dbReference type="InterPro" id="IPR043726">
    <property type="entry name" value="LiaI-LiaF-like_TM1"/>
</dbReference>
<evidence type="ECO:0000259" key="8">
    <source>
        <dbReference type="Pfam" id="PF04024"/>
    </source>
</evidence>
<feature type="compositionally biased region" description="Low complexity" evidence="6">
    <location>
        <begin position="221"/>
        <end position="236"/>
    </location>
</feature>
<evidence type="ECO:0000256" key="2">
    <source>
        <dbReference type="ARBA" id="ARBA00022475"/>
    </source>
</evidence>
<dbReference type="Pfam" id="PF18917">
    <property type="entry name" value="LiaI-LiaF-like_TM1"/>
    <property type="match status" value="1"/>
</dbReference>
<keyword evidence="11" id="KW-1185">Reference proteome</keyword>
<dbReference type="InterPro" id="IPR007168">
    <property type="entry name" value="Phageshock_PspC_N"/>
</dbReference>
<comment type="subcellular location">
    <subcellularLocation>
        <location evidence="1">Cell membrane</location>
        <topology evidence="1">Single-pass membrane protein</topology>
    </subcellularLocation>
</comment>
<accession>A0A7K0FT52</accession>
<dbReference type="Pfam" id="PF04024">
    <property type="entry name" value="PspC"/>
    <property type="match status" value="1"/>
</dbReference>
<evidence type="ECO:0000256" key="7">
    <source>
        <dbReference type="SAM" id="Phobius"/>
    </source>
</evidence>
<comment type="caution">
    <text evidence="10">The sequence shown here is derived from an EMBL/GenBank/DDBJ whole genome shotgun (WGS) entry which is preliminary data.</text>
</comment>
<feature type="domain" description="LiaI-LiaF-like transmembrane region" evidence="9">
    <location>
        <begin position="138"/>
        <end position="184"/>
    </location>
</feature>
<sequence length="236" mass="26919">MNRVMEKKLFRNEHDKMIAGVASGLADYMQVEVTIIRLLFVLSTIFMAGAGLIAYIIMWVIVPVNNDPSVRFSKFNDYFNKNNPTNAPFGNPPPFTGPTGSENVNWTQPVNENAQKTPFETQPDFSKFNKPNDTGRTVTGLVLLIIGCFFLMREMDFIPDWFTIRNFFKFMWPLIFIALGISIIAKSKRKNDWQAFKQQQTAEEEKKADFSEVVVESEPVTNQDNTNNSTANNPQL</sequence>
<feature type="transmembrane region" description="Helical" evidence="7">
    <location>
        <begin position="38"/>
        <end position="62"/>
    </location>
</feature>
<feature type="transmembrane region" description="Helical" evidence="7">
    <location>
        <begin position="167"/>
        <end position="185"/>
    </location>
</feature>
<organism evidence="10 11">
    <name type="scientific">Pedobacter petrophilus</name>
    <dbReference type="NCBI Taxonomy" id="1908241"/>
    <lineage>
        <taxon>Bacteria</taxon>
        <taxon>Pseudomonadati</taxon>
        <taxon>Bacteroidota</taxon>
        <taxon>Sphingobacteriia</taxon>
        <taxon>Sphingobacteriales</taxon>
        <taxon>Sphingobacteriaceae</taxon>
        <taxon>Pedobacter</taxon>
    </lineage>
</organism>
<evidence type="ECO:0000259" key="9">
    <source>
        <dbReference type="Pfam" id="PF18917"/>
    </source>
</evidence>
<reference evidence="10 11" key="1">
    <citation type="submission" date="2019-11" db="EMBL/GenBank/DDBJ databases">
        <title>Pedobacter petrophilus genome.</title>
        <authorList>
            <person name="Feldbauer M.J."/>
            <person name="Newman J.D."/>
        </authorList>
    </citation>
    <scope>NUCLEOTIDE SEQUENCE [LARGE SCALE GENOMIC DNA]</scope>
    <source>
        <strain evidence="10 11">LMG 29686</strain>
    </source>
</reference>
<name>A0A7K0FT52_9SPHI</name>
<dbReference type="OrthoDB" id="5772680at2"/>
<keyword evidence="3 7" id="KW-0812">Transmembrane</keyword>
<feature type="transmembrane region" description="Helical" evidence="7">
    <location>
        <begin position="137"/>
        <end position="155"/>
    </location>
</feature>
<evidence type="ECO:0000256" key="3">
    <source>
        <dbReference type="ARBA" id="ARBA00022692"/>
    </source>
</evidence>
<dbReference type="InterPro" id="IPR052027">
    <property type="entry name" value="PspC"/>
</dbReference>
<protein>
    <submittedName>
        <fullName evidence="10">PspC domain-containing protein</fullName>
    </submittedName>
</protein>
<evidence type="ECO:0000313" key="11">
    <source>
        <dbReference type="Proteomes" id="UP000487757"/>
    </source>
</evidence>
<evidence type="ECO:0000256" key="1">
    <source>
        <dbReference type="ARBA" id="ARBA00004162"/>
    </source>
</evidence>
<evidence type="ECO:0000256" key="4">
    <source>
        <dbReference type="ARBA" id="ARBA00022989"/>
    </source>
</evidence>
<feature type="domain" description="Phage shock protein PspC N-terminal" evidence="8">
    <location>
        <begin position="7"/>
        <end position="64"/>
    </location>
</feature>
<keyword evidence="2" id="KW-1003">Cell membrane</keyword>
<proteinExistence type="predicted"/>
<gene>
    <name evidence="10" type="ORF">GJU39_01740</name>
</gene>